<feature type="transmembrane region" description="Helical" evidence="1">
    <location>
        <begin position="84"/>
        <end position="101"/>
    </location>
</feature>
<gene>
    <name evidence="2" type="ORF">KP001_14415</name>
</gene>
<keyword evidence="1" id="KW-0812">Transmembrane</keyword>
<proteinExistence type="predicted"/>
<organism evidence="2 3">
    <name type="scientific">Geomonas subterranea</name>
    <dbReference type="NCBI Taxonomy" id="2847989"/>
    <lineage>
        <taxon>Bacteria</taxon>
        <taxon>Pseudomonadati</taxon>
        <taxon>Thermodesulfobacteriota</taxon>
        <taxon>Desulfuromonadia</taxon>
        <taxon>Geobacterales</taxon>
        <taxon>Geobacteraceae</taxon>
        <taxon>Geomonas</taxon>
    </lineage>
</organism>
<protein>
    <submittedName>
        <fullName evidence="2">Uncharacterized protein</fullName>
    </submittedName>
</protein>
<keyword evidence="1" id="KW-0472">Membrane</keyword>
<dbReference type="EMBL" id="CP077683">
    <property type="protein sequence ID" value="QXE89627.1"/>
    <property type="molecule type" value="Genomic_DNA"/>
</dbReference>
<evidence type="ECO:0000313" key="3">
    <source>
        <dbReference type="Proteomes" id="UP000683559"/>
    </source>
</evidence>
<keyword evidence="3" id="KW-1185">Reference proteome</keyword>
<sequence>MLTSFRRMFSLGSLNQQKGLAAGIALVVLIGMFPPWIITYKAGEYRTVTKDLGYVFIATPPSYTRPTLSSSYETLGRIDIQRLLVQWAIVAIATGGFCLLLPKKELLDTTGGVGMMPTTEKQQTPRPREERVARVKAMLEEMEANPDLYTEDEKTEVAMAARHLRIA</sequence>
<dbReference type="Proteomes" id="UP000683559">
    <property type="component" value="Chromosome"/>
</dbReference>
<keyword evidence="1" id="KW-1133">Transmembrane helix</keyword>
<feature type="transmembrane region" description="Helical" evidence="1">
    <location>
        <begin position="20"/>
        <end position="38"/>
    </location>
</feature>
<name>A0ABX8LD96_9BACT</name>
<dbReference type="RefSeq" id="WP_217286300.1">
    <property type="nucleotide sequence ID" value="NZ_CP077683.1"/>
</dbReference>
<reference evidence="2 3" key="1">
    <citation type="submission" date="2021-06" db="EMBL/GenBank/DDBJ databases">
        <title>Gemonas diversity in paddy soil.</title>
        <authorList>
            <person name="Liu G."/>
        </authorList>
    </citation>
    <scope>NUCLEOTIDE SEQUENCE [LARGE SCALE GENOMIC DNA]</scope>
    <source>
        <strain evidence="2 3">RG2</strain>
    </source>
</reference>
<evidence type="ECO:0000256" key="1">
    <source>
        <dbReference type="SAM" id="Phobius"/>
    </source>
</evidence>
<evidence type="ECO:0000313" key="2">
    <source>
        <dbReference type="EMBL" id="QXE89627.1"/>
    </source>
</evidence>
<accession>A0ABX8LD96</accession>